<dbReference type="AlphaFoldDB" id="A0AAN7UEM1"/>
<dbReference type="Proteomes" id="UP001305414">
    <property type="component" value="Unassembled WGS sequence"/>
</dbReference>
<gene>
    <name evidence="2" type="ORF">RRF57_003133</name>
</gene>
<evidence type="ECO:0000313" key="2">
    <source>
        <dbReference type="EMBL" id="KAK5627418.1"/>
    </source>
</evidence>
<proteinExistence type="predicted"/>
<protein>
    <recommendedName>
        <fullName evidence="4">Secreted protein</fullName>
    </recommendedName>
</protein>
<evidence type="ECO:0008006" key="4">
    <source>
        <dbReference type="Google" id="ProtNLM"/>
    </source>
</evidence>
<evidence type="ECO:0000313" key="3">
    <source>
        <dbReference type="Proteomes" id="UP001305414"/>
    </source>
</evidence>
<keyword evidence="3" id="KW-1185">Reference proteome</keyword>
<feature type="chain" id="PRO_5043000841" description="Secreted protein" evidence="1">
    <location>
        <begin position="23"/>
        <end position="128"/>
    </location>
</feature>
<comment type="caution">
    <text evidence="2">The sequence shown here is derived from an EMBL/GenBank/DDBJ whole genome shotgun (WGS) entry which is preliminary data.</text>
</comment>
<name>A0AAN7UEM1_9PEZI</name>
<evidence type="ECO:0000256" key="1">
    <source>
        <dbReference type="SAM" id="SignalP"/>
    </source>
</evidence>
<organism evidence="2 3">
    <name type="scientific">Xylaria bambusicola</name>
    <dbReference type="NCBI Taxonomy" id="326684"/>
    <lineage>
        <taxon>Eukaryota</taxon>
        <taxon>Fungi</taxon>
        <taxon>Dikarya</taxon>
        <taxon>Ascomycota</taxon>
        <taxon>Pezizomycotina</taxon>
        <taxon>Sordariomycetes</taxon>
        <taxon>Xylariomycetidae</taxon>
        <taxon>Xylariales</taxon>
        <taxon>Xylariaceae</taxon>
        <taxon>Xylaria</taxon>
    </lineage>
</organism>
<accession>A0AAN7UEM1</accession>
<sequence>MPSAGDFCLLFHLLTWIYDVLCETFCDQRPRYCDFYFDPFCMIRRACLCLCRDYDSYTHGIRVYRLCTLLGESDDPRIFREATHRDVYPGPALGRDDGALSGLHPGYGYDCGFDFGFDACVYAAFLSP</sequence>
<reference evidence="2 3" key="1">
    <citation type="submission" date="2023-10" db="EMBL/GenBank/DDBJ databases">
        <title>Draft genome sequence of Xylaria bambusicola isolate GMP-LS, the root and basal stem rot pathogen of sugarcane in Indonesia.</title>
        <authorList>
            <person name="Selvaraj P."/>
            <person name="Muralishankar V."/>
            <person name="Muruganantham S."/>
            <person name="Sp S."/>
            <person name="Haryani S."/>
            <person name="Lau K.J.X."/>
            <person name="Naqvi N.I."/>
        </authorList>
    </citation>
    <scope>NUCLEOTIDE SEQUENCE [LARGE SCALE GENOMIC DNA]</scope>
    <source>
        <strain evidence="2">GMP-LS</strain>
    </source>
</reference>
<keyword evidence="1" id="KW-0732">Signal</keyword>
<feature type="signal peptide" evidence="1">
    <location>
        <begin position="1"/>
        <end position="22"/>
    </location>
</feature>
<dbReference type="EMBL" id="JAWHQM010000005">
    <property type="protein sequence ID" value="KAK5627418.1"/>
    <property type="molecule type" value="Genomic_DNA"/>
</dbReference>